<dbReference type="RefSeq" id="XP_001591600.1">
    <property type="nucleotide sequence ID" value="XM_001591550.1"/>
</dbReference>
<gene>
    <name evidence="1" type="ORF">SS1G_07046</name>
</gene>
<dbReference type="AlphaFoldDB" id="A7ENZ7"/>
<accession>A7ENZ7</accession>
<dbReference type="KEGG" id="ssl:SS1G_07046"/>
<proteinExistence type="predicted"/>
<keyword evidence="2" id="KW-1185">Reference proteome</keyword>
<dbReference type="EMBL" id="CH476629">
    <property type="protein sequence ID" value="EDO04563.1"/>
    <property type="molecule type" value="Genomic_DNA"/>
</dbReference>
<sequence length="88" mass="9952">MHRRTLLIIDHIFRLAQQDPCPGLTTQTLNVVLGSGVEGNRIEACRIRKGVPYPKSKLYKINKLKPQVMGGRRVEMVMAWHDIGTLGE</sequence>
<organism evidence="1 2">
    <name type="scientific">Sclerotinia sclerotiorum (strain ATCC 18683 / 1980 / Ss-1)</name>
    <name type="common">White mold</name>
    <name type="synonym">Whetzelinia sclerotiorum</name>
    <dbReference type="NCBI Taxonomy" id="665079"/>
    <lineage>
        <taxon>Eukaryota</taxon>
        <taxon>Fungi</taxon>
        <taxon>Dikarya</taxon>
        <taxon>Ascomycota</taxon>
        <taxon>Pezizomycotina</taxon>
        <taxon>Leotiomycetes</taxon>
        <taxon>Helotiales</taxon>
        <taxon>Sclerotiniaceae</taxon>
        <taxon>Sclerotinia</taxon>
    </lineage>
</organism>
<dbReference type="GeneID" id="5487967"/>
<dbReference type="HOGENOM" id="CLU_2470446_0_0_1"/>
<dbReference type="Proteomes" id="UP000001312">
    <property type="component" value="Unassembled WGS sequence"/>
</dbReference>
<evidence type="ECO:0000313" key="1">
    <source>
        <dbReference type="EMBL" id="EDO04563.1"/>
    </source>
</evidence>
<protein>
    <submittedName>
        <fullName evidence="1">Uncharacterized protein</fullName>
    </submittedName>
</protein>
<name>A7ENZ7_SCLS1</name>
<dbReference type="InParanoid" id="A7ENZ7"/>
<reference evidence="2" key="1">
    <citation type="journal article" date="2011" name="PLoS Genet.">
        <title>Genomic analysis of the necrotrophic fungal pathogens Sclerotinia sclerotiorum and Botrytis cinerea.</title>
        <authorList>
            <person name="Amselem J."/>
            <person name="Cuomo C.A."/>
            <person name="van Kan J.A."/>
            <person name="Viaud M."/>
            <person name="Benito E.P."/>
            <person name="Couloux A."/>
            <person name="Coutinho P.M."/>
            <person name="de Vries R.P."/>
            <person name="Dyer P.S."/>
            <person name="Fillinger S."/>
            <person name="Fournier E."/>
            <person name="Gout L."/>
            <person name="Hahn M."/>
            <person name="Kohn L."/>
            <person name="Lapalu N."/>
            <person name="Plummer K.M."/>
            <person name="Pradier J.M."/>
            <person name="Quevillon E."/>
            <person name="Sharon A."/>
            <person name="Simon A."/>
            <person name="ten Have A."/>
            <person name="Tudzynski B."/>
            <person name="Tudzynski P."/>
            <person name="Wincker P."/>
            <person name="Andrew M."/>
            <person name="Anthouard V."/>
            <person name="Beever R.E."/>
            <person name="Beffa R."/>
            <person name="Benoit I."/>
            <person name="Bouzid O."/>
            <person name="Brault B."/>
            <person name="Chen Z."/>
            <person name="Choquer M."/>
            <person name="Collemare J."/>
            <person name="Cotton P."/>
            <person name="Danchin E.G."/>
            <person name="Da Silva C."/>
            <person name="Gautier A."/>
            <person name="Giraud C."/>
            <person name="Giraud T."/>
            <person name="Gonzalez C."/>
            <person name="Grossetete S."/>
            <person name="Guldener U."/>
            <person name="Henrissat B."/>
            <person name="Howlett B.J."/>
            <person name="Kodira C."/>
            <person name="Kretschmer M."/>
            <person name="Lappartient A."/>
            <person name="Leroch M."/>
            <person name="Levis C."/>
            <person name="Mauceli E."/>
            <person name="Neuveglise C."/>
            <person name="Oeser B."/>
            <person name="Pearson M."/>
            <person name="Poulain J."/>
            <person name="Poussereau N."/>
            <person name="Quesneville H."/>
            <person name="Rascle C."/>
            <person name="Schumacher J."/>
            <person name="Segurens B."/>
            <person name="Sexton A."/>
            <person name="Silva E."/>
            <person name="Sirven C."/>
            <person name="Soanes D.M."/>
            <person name="Talbot N.J."/>
            <person name="Templeton M."/>
            <person name="Yandava C."/>
            <person name="Yarden O."/>
            <person name="Zeng Q."/>
            <person name="Rollins J.A."/>
            <person name="Lebrun M.H."/>
            <person name="Dickman M."/>
        </authorList>
    </citation>
    <scope>NUCLEOTIDE SEQUENCE [LARGE SCALE GENOMIC DNA]</scope>
    <source>
        <strain evidence="2">ATCC 18683 / 1980 / Ss-1</strain>
    </source>
</reference>
<evidence type="ECO:0000313" key="2">
    <source>
        <dbReference type="Proteomes" id="UP000001312"/>
    </source>
</evidence>